<dbReference type="Gene3D" id="3.30.450.20">
    <property type="entry name" value="PAS domain"/>
    <property type="match status" value="1"/>
</dbReference>
<dbReference type="KEGG" id="mhor:MSHOH_3305"/>
<evidence type="ECO:0000313" key="2">
    <source>
        <dbReference type="Proteomes" id="UP000033101"/>
    </source>
</evidence>
<organism evidence="1 2">
    <name type="scientific">Methanosarcina horonobensis HB-1 = JCM 15518</name>
    <dbReference type="NCBI Taxonomy" id="1434110"/>
    <lineage>
        <taxon>Archaea</taxon>
        <taxon>Methanobacteriati</taxon>
        <taxon>Methanobacteriota</taxon>
        <taxon>Stenosarchaea group</taxon>
        <taxon>Methanomicrobia</taxon>
        <taxon>Methanosarcinales</taxon>
        <taxon>Methanosarcinaceae</taxon>
        <taxon>Methanosarcina</taxon>
    </lineage>
</organism>
<accession>A0A0E3SIH8</accession>
<dbReference type="Proteomes" id="UP000033101">
    <property type="component" value="Chromosome"/>
</dbReference>
<keyword evidence="1" id="KW-0808">Transferase</keyword>
<dbReference type="PATRIC" id="fig|1434110.4.peg.4246"/>
<sequence>MKENKESLAEAQRMAHVGNWDWNIIIDDKIYWSDELYRIILRTTQAMQELTSKTDIF</sequence>
<gene>
    <name evidence="1" type="ORF">MSHOH_3305</name>
</gene>
<evidence type="ECO:0000313" key="1">
    <source>
        <dbReference type="EMBL" id="AKB79788.1"/>
    </source>
</evidence>
<proteinExistence type="predicted"/>
<keyword evidence="2" id="KW-1185">Reference proteome</keyword>
<dbReference type="HOGENOM" id="CLU_2985684_0_0_2"/>
<dbReference type="AlphaFoldDB" id="A0A0E3SIH8"/>
<reference evidence="1 2" key="1">
    <citation type="submission" date="2014-07" db="EMBL/GenBank/DDBJ databases">
        <title>Methanogenic archaea and the global carbon cycle.</title>
        <authorList>
            <person name="Henriksen J.R."/>
            <person name="Luke J."/>
            <person name="Reinhart S."/>
            <person name="Benedict M.N."/>
            <person name="Youngblut N.D."/>
            <person name="Metcalf M.E."/>
            <person name="Whitaker R.J."/>
            <person name="Metcalf W.W."/>
        </authorList>
    </citation>
    <scope>NUCLEOTIDE SEQUENCE [LARGE SCALE GENOMIC DNA]</scope>
    <source>
        <strain evidence="1 2">HB-1</strain>
    </source>
</reference>
<dbReference type="GO" id="GO:0016301">
    <property type="term" value="F:kinase activity"/>
    <property type="evidence" value="ECO:0007669"/>
    <property type="project" value="UniProtKB-KW"/>
</dbReference>
<protein>
    <submittedName>
        <fullName evidence="1">Sensory transduction histidine kinase</fullName>
    </submittedName>
</protein>
<dbReference type="EMBL" id="CP009516">
    <property type="protein sequence ID" value="AKB79788.1"/>
    <property type="molecule type" value="Genomic_DNA"/>
</dbReference>
<name>A0A0E3SIH8_9EURY</name>
<keyword evidence="1" id="KW-0418">Kinase</keyword>